<dbReference type="Pfam" id="PF02120">
    <property type="entry name" value="Flg_hook"/>
    <property type="match status" value="1"/>
</dbReference>
<feature type="compositionally biased region" description="Basic and acidic residues" evidence="1">
    <location>
        <begin position="46"/>
        <end position="79"/>
    </location>
</feature>
<evidence type="ECO:0000313" key="4">
    <source>
        <dbReference type="Proteomes" id="UP000449710"/>
    </source>
</evidence>
<dbReference type="RefSeq" id="WP_160719108.1">
    <property type="nucleotide sequence ID" value="NZ_SUMG01000003.1"/>
</dbReference>
<dbReference type="CDD" id="cd17470">
    <property type="entry name" value="T3SS_Flik_C"/>
    <property type="match status" value="1"/>
</dbReference>
<name>A0AA44BD58_9CLOT</name>
<proteinExistence type="predicted"/>
<dbReference type="InterPro" id="IPR021136">
    <property type="entry name" value="Flagellar_hook_control-like_C"/>
</dbReference>
<dbReference type="AlphaFoldDB" id="A0AA44BD58"/>
<dbReference type="Gene3D" id="3.30.750.140">
    <property type="match status" value="1"/>
</dbReference>
<dbReference type="InterPro" id="IPR038610">
    <property type="entry name" value="FliK-like_C_sf"/>
</dbReference>
<evidence type="ECO:0000256" key="1">
    <source>
        <dbReference type="SAM" id="MobiDB-lite"/>
    </source>
</evidence>
<feature type="compositionally biased region" description="Polar residues" evidence="1">
    <location>
        <begin position="1"/>
        <end position="27"/>
    </location>
</feature>
<gene>
    <name evidence="3" type="ORF">ISALK_03555</name>
</gene>
<comment type="caution">
    <text evidence="3">The sequence shown here is derived from an EMBL/GenBank/DDBJ whole genome shotgun (WGS) entry which is preliminary data.</text>
</comment>
<dbReference type="Proteomes" id="UP000449710">
    <property type="component" value="Unassembled WGS sequence"/>
</dbReference>
<reference evidence="3 4" key="1">
    <citation type="submission" date="2019-04" db="EMBL/GenBank/DDBJ databases">
        <title>Isachenkonia alkalipeptolytica gen. nov. sp. nov. a new anaerobic, alkiliphilic organothrophic bacterium capable to reduce synthesized ferrihydrite isolated from a soda lake.</title>
        <authorList>
            <person name="Toshchakov S.V."/>
            <person name="Zavarzina D.G."/>
            <person name="Zhilina T.N."/>
            <person name="Kostrikina N.A."/>
            <person name="Kublanov I.V."/>
        </authorList>
    </citation>
    <scope>NUCLEOTIDE SEQUENCE [LARGE SCALE GENOMIC DNA]</scope>
    <source>
        <strain evidence="3 4">Z-1701</strain>
    </source>
</reference>
<feature type="compositionally biased region" description="Basic and acidic residues" evidence="1">
    <location>
        <begin position="225"/>
        <end position="235"/>
    </location>
</feature>
<feature type="compositionally biased region" description="Polar residues" evidence="1">
    <location>
        <begin position="236"/>
        <end position="245"/>
    </location>
</feature>
<feature type="compositionally biased region" description="Basic and acidic residues" evidence="1">
    <location>
        <begin position="246"/>
        <end position="303"/>
    </location>
</feature>
<feature type="domain" description="Flagellar hook-length control protein-like C-terminal" evidence="2">
    <location>
        <begin position="359"/>
        <end position="439"/>
    </location>
</feature>
<feature type="compositionally biased region" description="Polar residues" evidence="1">
    <location>
        <begin position="36"/>
        <end position="45"/>
    </location>
</feature>
<keyword evidence="4" id="KW-1185">Reference proteome</keyword>
<accession>A0AA44BD58</accession>
<protein>
    <recommendedName>
        <fullName evidence="2">Flagellar hook-length control protein-like C-terminal domain-containing protein</fullName>
    </recommendedName>
</protein>
<dbReference type="EMBL" id="SUMG01000003">
    <property type="protein sequence ID" value="NBG87568.1"/>
    <property type="molecule type" value="Genomic_DNA"/>
</dbReference>
<sequence>MRTVNTMFQPKTQNPVKNPNFKPSTENSFREVFGSKISQKEPSTLRNEENGRKDRDRNVQSHNSDARDQKKSEEKSEKQRAAEKLKELKTLLTSEGIKDMENSEELEALGELEELLELHELLKSLAELSEEVQLILEGLMQQELLGEALTEKIEALMDLDISMESLSGEEAKTLENLSKLLQGLEEISEKIAVKVQDPKELEKLLKVQEEMKALVDQAMKKAGRIEAAGDQKSSKNPEISLLNNQDSDKEEKAEQTSGEKVKSQEEKEGREKAVSNSNKEKESSLMKKSAGEEKTSGKEEKNLKASVTLDTKEEQPLERNFLFSQDKVESFDKLSSIIPKNSTGLEQNLSQMIEEMTEKISIMKNGEASEIKMQLVPNNLGKLVIQLFTDENILSARVYADTPKVKEMIENQLQDLKEALIDKGLTVESLEVFVGQEKDRALYQKHGPMMMAGRNKSSQISFGEMEALEEAALNTNPYVEKYQYNRLV</sequence>
<evidence type="ECO:0000259" key="2">
    <source>
        <dbReference type="Pfam" id="PF02120"/>
    </source>
</evidence>
<evidence type="ECO:0000313" key="3">
    <source>
        <dbReference type="EMBL" id="NBG87568.1"/>
    </source>
</evidence>
<organism evidence="3 4">
    <name type="scientific">Isachenkonia alkalipeptolytica</name>
    <dbReference type="NCBI Taxonomy" id="2565777"/>
    <lineage>
        <taxon>Bacteria</taxon>
        <taxon>Bacillati</taxon>
        <taxon>Bacillota</taxon>
        <taxon>Clostridia</taxon>
        <taxon>Eubacteriales</taxon>
        <taxon>Clostridiaceae</taxon>
        <taxon>Isachenkonia</taxon>
    </lineage>
</organism>
<feature type="region of interest" description="Disordered" evidence="1">
    <location>
        <begin position="225"/>
        <end position="308"/>
    </location>
</feature>
<feature type="region of interest" description="Disordered" evidence="1">
    <location>
        <begin position="1"/>
        <end position="79"/>
    </location>
</feature>